<dbReference type="SUPFAM" id="SSF81296">
    <property type="entry name" value="E set domains"/>
    <property type="match status" value="2"/>
</dbReference>
<gene>
    <name evidence="2" type="ORF">IWA51_03665</name>
</gene>
<feature type="chain" id="PRO_5032287434" evidence="1">
    <location>
        <begin position="20"/>
        <end position="240"/>
    </location>
</feature>
<dbReference type="CDD" id="cd02859">
    <property type="entry name" value="E_set_AMPKbeta_like_N"/>
    <property type="match status" value="1"/>
</dbReference>
<dbReference type="InterPro" id="IPR014756">
    <property type="entry name" value="Ig_E-set"/>
</dbReference>
<evidence type="ECO:0000256" key="1">
    <source>
        <dbReference type="SAM" id="SignalP"/>
    </source>
</evidence>
<dbReference type="KEGG" id="tper:IWA51_03665"/>
<organism evidence="2 3">
    <name type="scientific">Treponema peruense</name>
    <dbReference type="NCBI Taxonomy" id="2787628"/>
    <lineage>
        <taxon>Bacteria</taxon>
        <taxon>Pseudomonadati</taxon>
        <taxon>Spirochaetota</taxon>
        <taxon>Spirochaetia</taxon>
        <taxon>Spirochaetales</taxon>
        <taxon>Treponemataceae</taxon>
        <taxon>Treponema</taxon>
    </lineage>
</organism>
<dbReference type="EMBL" id="CP064936">
    <property type="protein sequence ID" value="QQA01721.1"/>
    <property type="molecule type" value="Genomic_DNA"/>
</dbReference>
<feature type="signal peptide" evidence="1">
    <location>
        <begin position="1"/>
        <end position="19"/>
    </location>
</feature>
<dbReference type="AlphaFoldDB" id="A0A7T3V5P8"/>
<reference evidence="2 3" key="1">
    <citation type="submission" date="2020-11" db="EMBL/GenBank/DDBJ databases">
        <title>Treponema Peruensis nv. sp., first commensal Treponema isolated from human feces.</title>
        <authorList>
            <person name="Belkhou C."/>
            <person name="Raes J."/>
        </authorList>
    </citation>
    <scope>NUCLEOTIDE SEQUENCE [LARGE SCALE GENOMIC DNA]</scope>
    <source>
        <strain evidence="2 3">RCC2812</strain>
    </source>
</reference>
<proteinExistence type="predicted"/>
<evidence type="ECO:0000313" key="2">
    <source>
        <dbReference type="EMBL" id="QQA01721.1"/>
    </source>
</evidence>
<protein>
    <submittedName>
        <fullName evidence="2">Isoamylase</fullName>
    </submittedName>
</protein>
<keyword evidence="3" id="KW-1185">Reference proteome</keyword>
<sequence>MKRLIFCALMLALQITVFAAETPAPLTDTELDIAEIVAEIQTAGKPYVKNGYAVFTADKNARHVGIAVDFENFNTIHSFMKKNLRDENYEIKDSVYFYVMRLPKNTSQIDYRLVIDGLWTVDPNNPQTVYSPETSLMLSRFYTNIEKEEATETISSGTVRFVYKGKSGESIRLGGNFTNWDSWIYKLVEVSPGTYQLDLPLPPGTYEYAFYTGMTSFPDESNPERCYTNDGKVASLLVVN</sequence>
<dbReference type="Gene3D" id="2.60.40.10">
    <property type="entry name" value="Immunoglobulins"/>
    <property type="match status" value="2"/>
</dbReference>
<accession>A0A7T3V5P8</accession>
<name>A0A7T3V5P8_9SPIR</name>
<evidence type="ECO:0000313" key="3">
    <source>
        <dbReference type="Proteomes" id="UP000595224"/>
    </source>
</evidence>
<keyword evidence="1" id="KW-0732">Signal</keyword>
<dbReference type="RefSeq" id="WP_198443272.1">
    <property type="nucleotide sequence ID" value="NZ_CBCSHE010000002.1"/>
</dbReference>
<dbReference type="InterPro" id="IPR013783">
    <property type="entry name" value="Ig-like_fold"/>
</dbReference>
<dbReference type="Proteomes" id="UP000595224">
    <property type="component" value="Chromosome"/>
</dbReference>